<dbReference type="EMBL" id="CADCVM010000400">
    <property type="protein sequence ID" value="CAA9520892.1"/>
    <property type="molecule type" value="Genomic_DNA"/>
</dbReference>
<organism evidence="1">
    <name type="scientific">uncultured Rubrobacteraceae bacterium</name>
    <dbReference type="NCBI Taxonomy" id="349277"/>
    <lineage>
        <taxon>Bacteria</taxon>
        <taxon>Bacillati</taxon>
        <taxon>Actinomycetota</taxon>
        <taxon>Rubrobacteria</taxon>
        <taxon>Rubrobacterales</taxon>
        <taxon>Rubrobacteraceae</taxon>
        <taxon>environmental samples</taxon>
    </lineage>
</organism>
<name>A0A6J4TES2_9ACTN</name>
<gene>
    <name evidence="1" type="ORF">AVDCRST_MAG05-3603</name>
</gene>
<dbReference type="InterPro" id="IPR043914">
    <property type="entry name" value="DUF5763"/>
</dbReference>
<protein>
    <submittedName>
        <fullName evidence="1">Uncharacterized protein</fullName>
    </submittedName>
</protein>
<reference evidence="1" key="1">
    <citation type="submission" date="2020-02" db="EMBL/GenBank/DDBJ databases">
        <authorList>
            <person name="Meier V. D."/>
        </authorList>
    </citation>
    <scope>NUCLEOTIDE SEQUENCE</scope>
    <source>
        <strain evidence="1">AVDCRST_MAG05</strain>
    </source>
</reference>
<sequence>MKAVCRANKRDGSPCTTPATGGNGYCWAHDPANAERRRRIASRGGRGRGGSELADLKKQIRDLAAEVLDGTADQGRA</sequence>
<accession>A0A6J4TES2</accession>
<proteinExistence type="predicted"/>
<dbReference type="Pfam" id="PF19067">
    <property type="entry name" value="DUF5763"/>
    <property type="match status" value="1"/>
</dbReference>
<feature type="non-terminal residue" evidence="1">
    <location>
        <position position="77"/>
    </location>
</feature>
<dbReference type="AlphaFoldDB" id="A0A6J4TES2"/>
<evidence type="ECO:0000313" key="1">
    <source>
        <dbReference type="EMBL" id="CAA9520892.1"/>
    </source>
</evidence>